<name>A0ABQ7J7Y3_9APIC</name>
<feature type="region of interest" description="Disordered" evidence="1">
    <location>
        <begin position="162"/>
        <end position="182"/>
    </location>
</feature>
<gene>
    <name evidence="3" type="ORF">IE077_003641</name>
</gene>
<dbReference type="InterPro" id="IPR016024">
    <property type="entry name" value="ARM-type_fold"/>
</dbReference>
<reference evidence="3 4" key="1">
    <citation type="journal article" date="2020" name="bioRxiv">
        <title>Metabolic contributions of an alphaproteobacterial endosymbiont in the apicomplexan Cardiosporidium cionae.</title>
        <authorList>
            <person name="Hunter E.S."/>
            <person name="Paight C.J."/>
            <person name="Lane C.E."/>
        </authorList>
    </citation>
    <scope>NUCLEOTIDE SEQUENCE [LARGE SCALE GENOMIC DNA]</scope>
    <source>
        <strain evidence="3">ESH_2018</strain>
    </source>
</reference>
<protein>
    <recommendedName>
        <fullName evidence="2">RAP domain-containing protein</fullName>
    </recommendedName>
</protein>
<dbReference type="SUPFAM" id="SSF48371">
    <property type="entry name" value="ARM repeat"/>
    <property type="match status" value="1"/>
</dbReference>
<dbReference type="InterPro" id="IPR013584">
    <property type="entry name" value="RAP"/>
</dbReference>
<evidence type="ECO:0000313" key="3">
    <source>
        <dbReference type="EMBL" id="KAF8820049.1"/>
    </source>
</evidence>
<comment type="caution">
    <text evidence="3">The sequence shown here is derived from an EMBL/GenBank/DDBJ whole genome shotgun (WGS) entry which is preliminary data.</text>
</comment>
<dbReference type="PROSITE" id="PS51286">
    <property type="entry name" value="RAP"/>
    <property type="match status" value="1"/>
</dbReference>
<dbReference type="SMART" id="SM00952">
    <property type="entry name" value="RAP"/>
    <property type="match status" value="1"/>
</dbReference>
<dbReference type="Pfam" id="PF08373">
    <property type="entry name" value="RAP"/>
    <property type="match status" value="1"/>
</dbReference>
<dbReference type="EMBL" id="JADAQX010000498">
    <property type="protein sequence ID" value="KAF8820049.1"/>
    <property type="molecule type" value="Genomic_DNA"/>
</dbReference>
<evidence type="ECO:0000313" key="4">
    <source>
        <dbReference type="Proteomes" id="UP000823046"/>
    </source>
</evidence>
<sequence>MSISSVHFTFWRMYRLHSLHRFNLARNASCAFYCRQRIANLNTVDSSTRLSTVLPVVSKSSYPCNSFSQRSSYYHSPLQEYSFSTGASHSHEDDVRSLKTGDEVLSYFCSRNVPGSFPLQQLLRFLQAILRLPAVNVSKEPNPAEKNSHSNDAVSPGELAIATSSKEKSRNPKSASESLHVRGNKSIETGYSKGKHIIWKDERFSKLIDEMSELVDSAENRILSILCLNLASVRYPVESVQLLSKKLAGIMLQKENMLTAKQLCGFALGFSTMPYRDRHVSDFIRFEALKILDTFLPGDLYALLESMRRWSLFNRELTDTVIEKMLDIIDQYNAEDVTNTLNLLANASLVRGVLIRRLSSLAMDNLNAFQPRQLVITFQALSRLRFISSENVALLCNAIMSSIDTLSNEDVARVLASICLSPPFDNESIVRTLLKRFSNKPPTNIHTLSKVLYVICFYEFYDMSDYLKQGLEICFQLPSSEHREILARLVEVVHTVEIELPEYAMAVPPAWRAAMEEFEHAQMTRSETSRMLKELLLVLDSLPLKTKLHFQTNQQAGPYRVDLLDANSKICLSIDWISRVTLPDLQHRNLSKLGYQAIPISFWLWRRLRTEDEQRKFLLKNLEKIHIY</sequence>
<dbReference type="Proteomes" id="UP000823046">
    <property type="component" value="Unassembled WGS sequence"/>
</dbReference>
<keyword evidence="4" id="KW-1185">Reference proteome</keyword>
<evidence type="ECO:0000259" key="2">
    <source>
        <dbReference type="PROSITE" id="PS51286"/>
    </source>
</evidence>
<dbReference type="InterPro" id="IPR058917">
    <property type="entry name" value="RESC6_dom"/>
</dbReference>
<feature type="domain" description="RAP" evidence="2">
    <location>
        <begin position="560"/>
        <end position="620"/>
    </location>
</feature>
<proteinExistence type="predicted"/>
<evidence type="ECO:0000256" key="1">
    <source>
        <dbReference type="SAM" id="MobiDB-lite"/>
    </source>
</evidence>
<dbReference type="Pfam" id="PF26188">
    <property type="entry name" value="RESC6"/>
    <property type="match status" value="1"/>
</dbReference>
<accession>A0ABQ7J7Y3</accession>
<organism evidence="3 4">
    <name type="scientific">Cardiosporidium cionae</name>
    <dbReference type="NCBI Taxonomy" id="476202"/>
    <lineage>
        <taxon>Eukaryota</taxon>
        <taxon>Sar</taxon>
        <taxon>Alveolata</taxon>
        <taxon>Apicomplexa</taxon>
        <taxon>Aconoidasida</taxon>
        <taxon>Nephromycida</taxon>
        <taxon>Cardiosporidium</taxon>
    </lineage>
</organism>